<evidence type="ECO:0000256" key="1">
    <source>
        <dbReference type="SAM" id="MobiDB-lite"/>
    </source>
</evidence>
<protein>
    <submittedName>
        <fullName evidence="2">Putative structural head protein</fullName>
    </submittedName>
</protein>
<feature type="region of interest" description="Disordered" evidence="1">
    <location>
        <begin position="92"/>
        <end position="122"/>
    </location>
</feature>
<proteinExistence type="predicted"/>
<evidence type="ECO:0000313" key="2">
    <source>
        <dbReference type="EMBL" id="ANM44879.1"/>
    </source>
</evidence>
<name>A0A192Y4P7_9CAUD</name>
<dbReference type="InterPro" id="IPR024413">
    <property type="entry name" value="Phage_phiKZ_Orf92_int-head"/>
</dbReference>
<dbReference type="Pfam" id="PF12699">
    <property type="entry name" value="phiKZ_IP"/>
    <property type="match status" value="1"/>
</dbReference>
<accession>A0A192Y4P7</accession>
<gene>
    <name evidence="2" type="ORF">KTN4_121</name>
</gene>
<dbReference type="EMBL" id="KU521356">
    <property type="protein sequence ID" value="ANM44879.1"/>
    <property type="molecule type" value="Genomic_DNA"/>
</dbReference>
<sequence>MNLNKLLDSLEGYGVVEVKEKVAKAKLKHAATDDKQISKEPEEAAKLIDELPNDVKATNNGLDVEEAHKPNIHWKSDRGLVTEVDSFGKTYVASEEYPASPHDTRESPDNRPTPVDGKDLDSDDDHLNIFAYDAPPSQNMTYQLNQLLHARTSLECFIDLLNTAGDRGITKQSAAFMHVTLESIDKLIGFEKISIEDFNATPSSAMRFVNISQEEIKERIESIGKKILALIVHVIEQAKVAAQRVLTGIKSVEDKTDELIEKAKSLINKPTVSNERVTPDFDMSIKIDNPKMLFIGDEFVLDDLTNETKVSQFLAKEWPNIARSNIDKVVKLIKDYDLEDNELDKFKEAFEFIGEANQLDKVKDTSLPGNSKLIFQKDKYAPRLGEDKHGDGPDTITIEPRPPVEVRKTLEVNKEAIRRLGDLFKAEKDVLEQLKKVAQGIEDMELRRSKAIWKGARDDANEIISLVNGFITDMSPEYATLISYLLRIAKQRNAVCNMELERYGQ</sequence>
<evidence type="ECO:0000313" key="3">
    <source>
        <dbReference type="Proteomes" id="UP000224336"/>
    </source>
</evidence>
<dbReference type="Proteomes" id="UP000224336">
    <property type="component" value="Segment"/>
</dbReference>
<reference evidence="2 3" key="1">
    <citation type="journal article" date="2016" name="Sci. Rep.">
        <title>A proposed integrated approach for the preclinical evaluation of phage therapy in Pseudomonas infections.</title>
        <authorList>
            <person name="Danis-Wlodarczyk K."/>
            <person name="Vandenheuvel D."/>
            <person name="Jang H.B."/>
            <person name="Briers Y."/>
            <person name="Olszak T."/>
            <person name="Arabski M."/>
            <person name="Wasik S."/>
            <person name="Drabik M."/>
            <person name="Higgins G."/>
            <person name="Tyrrell J."/>
            <person name="Harvey B.J."/>
            <person name="Noben J.P."/>
            <person name="Lavigne R."/>
            <person name="Drulis-Kawa Z."/>
        </authorList>
    </citation>
    <scope>NUCLEOTIDE SEQUENCE [LARGE SCALE GENOMIC DNA]</scope>
</reference>
<organism evidence="2 3">
    <name type="scientific">Pseudomonas phage KTN4</name>
    <dbReference type="NCBI Taxonomy" id="1862701"/>
    <lineage>
        <taxon>Viruses</taxon>
        <taxon>Duplodnaviria</taxon>
        <taxon>Heunggongvirae</taxon>
        <taxon>Uroviricota</taxon>
        <taxon>Caudoviricetes</taxon>
        <taxon>Chimalliviridae</taxon>
        <taxon>Phikzvirus</taxon>
        <taxon>Phikzvirus phiKZ</taxon>
    </lineage>
</organism>